<evidence type="ECO:0000313" key="5">
    <source>
        <dbReference type="Proteomes" id="UP000509241"/>
    </source>
</evidence>
<dbReference type="EMBL" id="CP058601">
    <property type="protein sequence ID" value="QLG50049.1"/>
    <property type="molecule type" value="Genomic_DNA"/>
</dbReference>
<dbReference type="SUPFAM" id="SSF56300">
    <property type="entry name" value="Metallo-dependent phosphatases"/>
    <property type="match status" value="1"/>
</dbReference>
<dbReference type="KEGG" id="haly:HYG82_14885"/>
<dbReference type="InterPro" id="IPR041802">
    <property type="entry name" value="MPP_YfcE"/>
</dbReference>
<sequence>MIAIFSDTHSNRGHELEGEALAAARNADVVLHAGDFTSEAALEAFRGECDRLYAVHGNADDPAVCDRLPTARVVEAAGIRIAVTHRRDGGETGLAMFGRSRGANVVIFGHSHRPTVIDADDVTLLNPGSHADPRGNRPGFAVLEQAENDGHESAESTGGGSLEGAIREPDGTLIETLEIRRR</sequence>
<dbReference type="EC" id="3.1.4.-" evidence="1"/>
<evidence type="ECO:0000259" key="3">
    <source>
        <dbReference type="Pfam" id="PF12850"/>
    </source>
</evidence>
<dbReference type="PANTHER" id="PTHR11124">
    <property type="entry name" value="VACUOLAR SORTING PROTEIN VPS29"/>
    <property type="match status" value="1"/>
</dbReference>
<dbReference type="GeneID" id="56034602"/>
<evidence type="ECO:0000313" key="4">
    <source>
        <dbReference type="EMBL" id="QLG50049.1"/>
    </source>
</evidence>
<keyword evidence="5" id="KW-1185">Reference proteome</keyword>
<dbReference type="RefSeq" id="WP_179262183.1">
    <property type="nucleotide sequence ID" value="NZ_CP058601.1"/>
</dbReference>
<dbReference type="NCBIfam" id="TIGR00040">
    <property type="entry name" value="yfcE"/>
    <property type="match status" value="1"/>
</dbReference>
<name>A0A7D5GTD3_9EURY</name>
<comment type="cofactor">
    <cofactor evidence="1">
        <name>a divalent metal cation</name>
        <dbReference type="ChEBI" id="CHEBI:60240"/>
    </cofactor>
</comment>
<dbReference type="OrthoDB" id="19174at2157"/>
<dbReference type="GO" id="GO:0016787">
    <property type="term" value="F:hydrolase activity"/>
    <property type="evidence" value="ECO:0007669"/>
    <property type="project" value="UniProtKB-UniRule"/>
</dbReference>
<comment type="similarity">
    <text evidence="1">Belongs to the metallophosphoesterase superfamily. YfcE family.</text>
</comment>
<dbReference type="Proteomes" id="UP000509241">
    <property type="component" value="Chromosome"/>
</dbReference>
<dbReference type="InterPro" id="IPR024654">
    <property type="entry name" value="Calcineurin-like_PHP_lpxH"/>
</dbReference>
<gene>
    <name evidence="4" type="ORF">HYG82_14885</name>
</gene>
<evidence type="ECO:0000256" key="1">
    <source>
        <dbReference type="RuleBase" id="RU362039"/>
    </source>
</evidence>
<protein>
    <recommendedName>
        <fullName evidence="1">Phosphoesterase</fullName>
        <ecNumber evidence="1">3.1.4.-</ecNumber>
    </recommendedName>
</protein>
<evidence type="ECO:0000256" key="2">
    <source>
        <dbReference type="SAM" id="MobiDB-lite"/>
    </source>
</evidence>
<dbReference type="AlphaFoldDB" id="A0A7D5GTD3"/>
<dbReference type="GO" id="GO:0046872">
    <property type="term" value="F:metal ion binding"/>
    <property type="evidence" value="ECO:0007669"/>
    <property type="project" value="UniProtKB-KW"/>
</dbReference>
<proteinExistence type="inferred from homology"/>
<dbReference type="Gene3D" id="3.60.21.10">
    <property type="match status" value="1"/>
</dbReference>
<accession>A0A7D5GTD3</accession>
<dbReference type="InterPro" id="IPR029052">
    <property type="entry name" value="Metallo-depent_PP-like"/>
</dbReference>
<feature type="domain" description="Calcineurin-like phosphoesterase" evidence="3">
    <location>
        <begin position="2"/>
        <end position="145"/>
    </location>
</feature>
<keyword evidence="1" id="KW-0479">Metal-binding</keyword>
<reference evidence="4 5" key="1">
    <citation type="submission" date="2020-07" db="EMBL/GenBank/DDBJ databases">
        <authorList>
            <person name="Cui H."/>
        </authorList>
    </citation>
    <scope>NUCLEOTIDE SEQUENCE [LARGE SCALE GENOMIC DNA]</scope>
    <source>
        <strain evidence="4 5">YPL8</strain>
    </source>
</reference>
<dbReference type="Pfam" id="PF12850">
    <property type="entry name" value="Metallophos_2"/>
    <property type="match status" value="1"/>
</dbReference>
<dbReference type="CDD" id="cd00841">
    <property type="entry name" value="MPP_YfcE"/>
    <property type="match status" value="1"/>
</dbReference>
<feature type="region of interest" description="Disordered" evidence="2">
    <location>
        <begin position="146"/>
        <end position="182"/>
    </location>
</feature>
<dbReference type="InterPro" id="IPR000979">
    <property type="entry name" value="Phosphodiesterase_MJ0936/Vps29"/>
</dbReference>
<organism evidence="4 5">
    <name type="scientific">Natrinema halophilum</name>
    <dbReference type="NCBI Taxonomy" id="1699371"/>
    <lineage>
        <taxon>Archaea</taxon>
        <taxon>Methanobacteriati</taxon>
        <taxon>Methanobacteriota</taxon>
        <taxon>Stenosarchaea group</taxon>
        <taxon>Halobacteria</taxon>
        <taxon>Halobacteriales</taxon>
        <taxon>Natrialbaceae</taxon>
        <taxon>Natrinema</taxon>
    </lineage>
</organism>